<protein>
    <submittedName>
        <fullName evidence="1">Uncharacterized protein</fullName>
    </submittedName>
</protein>
<accession>A0A6S6VFY3</accession>
<gene>
    <name evidence="1" type="ORF">PTTW11_03050</name>
</gene>
<dbReference type="Proteomes" id="UP000472372">
    <property type="component" value="Chromosome 3"/>
</dbReference>
<organism evidence="1 2">
    <name type="scientific">Pyrenophora teres f. teres</name>
    <dbReference type="NCBI Taxonomy" id="97479"/>
    <lineage>
        <taxon>Eukaryota</taxon>
        <taxon>Fungi</taxon>
        <taxon>Dikarya</taxon>
        <taxon>Ascomycota</taxon>
        <taxon>Pezizomycotina</taxon>
        <taxon>Dothideomycetes</taxon>
        <taxon>Pleosporomycetidae</taxon>
        <taxon>Pleosporales</taxon>
        <taxon>Pleosporineae</taxon>
        <taxon>Pleosporaceae</taxon>
        <taxon>Pyrenophora</taxon>
    </lineage>
</organism>
<name>A0A6S6VFY3_9PLEO</name>
<dbReference type="AlphaFoldDB" id="A0A6S6VFY3"/>
<reference evidence="1" key="1">
    <citation type="submission" date="2021-02" db="EMBL/GenBank/DDBJ databases">
        <authorList>
            <person name="Syme A R."/>
            <person name="Syme A R."/>
            <person name="Moolhuijzen P."/>
        </authorList>
    </citation>
    <scope>NUCLEOTIDE SEQUENCE</scope>
    <source>
        <strain evidence="1">W1-1</strain>
    </source>
</reference>
<sequence>MLGQSSSDPASLDNQLTEEDVRILQEQRLLYPTPITNKRKVSVALLSPPQSDTSGSSSSSPSHSVRFRSFSSNLDRTFFIPSSLESVAALEFVGFTSDAAAQVYGNFSNKPSSSPDDLVAFACGHVARLSHPKVQDMPVASALDLVGINSQIKEVFLDSQFDQVRQTQTLLYWVEDTITTNYDTLERLQHRLKTSARLGVAKKQQKRSKISSATFAPPNIADPEATLSRDWEVEKFSTVHVTTVETAPPLLPNHTMLYKGKSAEKMFAEWIEEDGSLFMDAIASATNGDFNSSEKAYYFSPERETAEMYRHWAERRCQYSESWIIGVQLSNTFTETLSRQDLWFGPDFREYVWRCRKGLPVPNKPSFEKYTAADLLVGHIAQVPQLARMKPENVQTDFTEDKLVRINEGSTKSTQWALRYQTGERLAQEIKGKINIEIFAPLLQQDLQDEGEKSG</sequence>
<dbReference type="EMBL" id="HG992979">
    <property type="protein sequence ID" value="CAE7020354.1"/>
    <property type="molecule type" value="Genomic_DNA"/>
</dbReference>
<proteinExistence type="predicted"/>
<evidence type="ECO:0000313" key="1">
    <source>
        <dbReference type="EMBL" id="CAE7020354.1"/>
    </source>
</evidence>
<evidence type="ECO:0000313" key="2">
    <source>
        <dbReference type="Proteomes" id="UP000472372"/>
    </source>
</evidence>